<gene>
    <name evidence="2" type="ORF">TTEB3V08_LOCUS7667</name>
</gene>
<evidence type="ECO:0000256" key="1">
    <source>
        <dbReference type="SAM" id="MobiDB-lite"/>
    </source>
</evidence>
<name>A0A7R9IK30_9NEOP</name>
<protein>
    <submittedName>
        <fullName evidence="2">Uncharacterized protein</fullName>
    </submittedName>
</protein>
<proteinExistence type="predicted"/>
<evidence type="ECO:0000313" key="2">
    <source>
        <dbReference type="EMBL" id="CAD7459719.1"/>
    </source>
</evidence>
<dbReference type="EMBL" id="OE003087">
    <property type="protein sequence ID" value="CAD7459719.1"/>
    <property type="molecule type" value="Genomic_DNA"/>
</dbReference>
<organism evidence="2">
    <name type="scientific">Timema tahoe</name>
    <dbReference type="NCBI Taxonomy" id="61484"/>
    <lineage>
        <taxon>Eukaryota</taxon>
        <taxon>Metazoa</taxon>
        <taxon>Ecdysozoa</taxon>
        <taxon>Arthropoda</taxon>
        <taxon>Hexapoda</taxon>
        <taxon>Insecta</taxon>
        <taxon>Pterygota</taxon>
        <taxon>Neoptera</taxon>
        <taxon>Polyneoptera</taxon>
        <taxon>Phasmatodea</taxon>
        <taxon>Timematodea</taxon>
        <taxon>Timematoidea</taxon>
        <taxon>Timematidae</taxon>
        <taxon>Timema</taxon>
    </lineage>
</organism>
<reference evidence="2" key="1">
    <citation type="submission" date="2020-11" db="EMBL/GenBank/DDBJ databases">
        <authorList>
            <person name="Tran Van P."/>
        </authorList>
    </citation>
    <scope>NUCLEOTIDE SEQUENCE</scope>
</reference>
<accession>A0A7R9IK30</accession>
<feature type="region of interest" description="Disordered" evidence="1">
    <location>
        <begin position="14"/>
        <end position="34"/>
    </location>
</feature>
<dbReference type="AlphaFoldDB" id="A0A7R9IK30"/>
<sequence length="110" mass="12247">MFFVETKSQNVQTTSDTVSEISDCGTGGTSASGQGSLYEDMREDLQNLANLLGIDVSELYEERFRVDRRKLEKLLMDRNSNLDLPIISSLVYCESSALDHAVTEAATYKL</sequence>